<dbReference type="EMBL" id="HBFB01008161">
    <property type="protein sequence ID" value="CAD8671273.1"/>
    <property type="molecule type" value="Transcribed_RNA"/>
</dbReference>
<proteinExistence type="predicted"/>
<name>A0A7S0RAG7_9CHLO</name>
<accession>A0A7S0RAG7</accession>
<evidence type="ECO:0000313" key="1">
    <source>
        <dbReference type="EMBL" id="CAD8671273.1"/>
    </source>
</evidence>
<gene>
    <name evidence="1" type="ORF">CLEI1391_LOCUS4608</name>
</gene>
<dbReference type="AlphaFoldDB" id="A0A7S0RAG7"/>
<reference evidence="1" key="1">
    <citation type="submission" date="2021-01" db="EMBL/GenBank/DDBJ databases">
        <authorList>
            <person name="Corre E."/>
            <person name="Pelletier E."/>
            <person name="Niang G."/>
            <person name="Scheremetjew M."/>
            <person name="Finn R."/>
            <person name="Kale V."/>
            <person name="Holt S."/>
            <person name="Cochrane G."/>
            <person name="Meng A."/>
            <person name="Brown T."/>
            <person name="Cohen L."/>
        </authorList>
    </citation>
    <scope>NUCLEOTIDE SEQUENCE</scope>
    <source>
        <strain evidence="1">SAG 11-49</strain>
    </source>
</reference>
<protein>
    <submittedName>
        <fullName evidence="1">Uncharacterized protein</fullName>
    </submittedName>
</protein>
<dbReference type="PANTHER" id="PTHR48219">
    <property type="entry name" value="VACUOLAR PROTEIN SORTING-ASSOCIATED PROTEIN 62-RELATED"/>
    <property type="match status" value="1"/>
</dbReference>
<organism evidence="1">
    <name type="scientific">Chlamydomonas leiostraca</name>
    <dbReference type="NCBI Taxonomy" id="1034604"/>
    <lineage>
        <taxon>Eukaryota</taxon>
        <taxon>Viridiplantae</taxon>
        <taxon>Chlorophyta</taxon>
        <taxon>core chlorophytes</taxon>
        <taxon>Chlorophyceae</taxon>
        <taxon>CS clade</taxon>
        <taxon>Chlamydomonadales</taxon>
        <taxon>Chlamydomonadaceae</taxon>
        <taxon>Chlamydomonas</taxon>
    </lineage>
</organism>
<dbReference type="InterPro" id="IPR009291">
    <property type="entry name" value="Vps62"/>
</dbReference>
<dbReference type="PANTHER" id="PTHR48219:SF2">
    <property type="entry name" value="VACUOLAR PROTEIN SORTING-ASSOCIATED PROTEIN 62"/>
    <property type="match status" value="1"/>
</dbReference>
<sequence length="139" mass="15365">MQPPAEPVRLYRDMALAERDADGEGPRLAPPVGYSLLFRDSSFPALTLWRPLAPRGYADVGCVAWHGIEEPPLDLVRCVRRDLVVPAALAPAPVWAAVSSDNQYWRVWLWEVAGTPCHTFLAAKTDGRPAQNTVLAPMY</sequence>
<dbReference type="Pfam" id="PF06101">
    <property type="entry name" value="Vps62"/>
    <property type="match status" value="1"/>
</dbReference>